<dbReference type="Proteomes" id="UP000245133">
    <property type="component" value="Unassembled WGS sequence"/>
</dbReference>
<evidence type="ECO:0000313" key="2">
    <source>
        <dbReference type="EMBL" id="GBF51734.1"/>
    </source>
</evidence>
<dbReference type="InterPro" id="IPR036291">
    <property type="entry name" value="NAD(P)-bd_dom_sf"/>
</dbReference>
<dbReference type="InterPro" id="IPR016040">
    <property type="entry name" value="NAD(P)-bd_dom"/>
</dbReference>
<comment type="caution">
    <text evidence="2">The sequence shown here is derived from an EMBL/GenBank/DDBJ whole genome shotgun (WGS) entry which is preliminary data.</text>
</comment>
<evidence type="ECO:0000259" key="1">
    <source>
        <dbReference type="Pfam" id="PF13460"/>
    </source>
</evidence>
<evidence type="ECO:0000313" key="3">
    <source>
        <dbReference type="Proteomes" id="UP000245133"/>
    </source>
</evidence>
<organism evidence="2 3">
    <name type="scientific">Leptospira ryugenii</name>
    <dbReference type="NCBI Taxonomy" id="1917863"/>
    <lineage>
        <taxon>Bacteria</taxon>
        <taxon>Pseudomonadati</taxon>
        <taxon>Spirochaetota</taxon>
        <taxon>Spirochaetia</taxon>
        <taxon>Leptospirales</taxon>
        <taxon>Leptospiraceae</taxon>
        <taxon>Leptospira</taxon>
    </lineage>
</organism>
<dbReference type="OrthoDB" id="9798632at2"/>
<dbReference type="EMBL" id="BFBB01000008">
    <property type="protein sequence ID" value="GBF51734.1"/>
    <property type="molecule type" value="Genomic_DNA"/>
</dbReference>
<dbReference type="PANTHER" id="PTHR14097:SF7">
    <property type="entry name" value="OXIDOREDUCTASE HTATIP2"/>
    <property type="match status" value="1"/>
</dbReference>
<sequence length="224" mass="24704">MIKNILLLGGTGLVGSEVLKQLAAEKNFERVFVWLRSALETPVDSRIQLQTVTWEDFQAGKVLFPKVDAVICCLGTTIKKAGSQDKFKEVDFEYPLLAAKLAKQNGAQSFLVVTALGSDANSAIFYNRVKGELEGELKQIGFPLLGIFRPSLLLGDRKEFRFGEKVGEYLSQILPFSWLGLGKYAPVQAKTVAKAMLKTLFQQVPSALPKTLVLENEDIHKIGS</sequence>
<keyword evidence="2" id="KW-0418">Kinase</keyword>
<dbReference type="Pfam" id="PF13460">
    <property type="entry name" value="NAD_binding_10"/>
    <property type="match status" value="1"/>
</dbReference>
<dbReference type="Gene3D" id="3.40.50.720">
    <property type="entry name" value="NAD(P)-binding Rossmann-like Domain"/>
    <property type="match status" value="1"/>
</dbReference>
<dbReference type="GO" id="GO:0016301">
    <property type="term" value="F:kinase activity"/>
    <property type="evidence" value="ECO:0007669"/>
    <property type="project" value="UniProtKB-KW"/>
</dbReference>
<gene>
    <name evidence="2" type="ORF">LPTSP4_32720</name>
</gene>
<dbReference type="SUPFAM" id="SSF51735">
    <property type="entry name" value="NAD(P)-binding Rossmann-fold domains"/>
    <property type="match status" value="1"/>
</dbReference>
<feature type="domain" description="NAD(P)-binding" evidence="1">
    <location>
        <begin position="9"/>
        <end position="122"/>
    </location>
</feature>
<dbReference type="PANTHER" id="PTHR14097">
    <property type="entry name" value="OXIDOREDUCTASE HTATIP2"/>
    <property type="match status" value="1"/>
</dbReference>
<dbReference type="AlphaFoldDB" id="A0A2P2E4F9"/>
<proteinExistence type="predicted"/>
<accession>A0A2P2E4F9</accession>
<keyword evidence="3" id="KW-1185">Reference proteome</keyword>
<protein>
    <submittedName>
        <fullName evidence="2">Putative Ser/thr kinase-related protein</fullName>
    </submittedName>
</protein>
<name>A0A2P2E4F9_9LEPT</name>
<dbReference type="RefSeq" id="WP_108978039.1">
    <property type="nucleotide sequence ID" value="NZ_BFBB01000008.1"/>
</dbReference>
<keyword evidence="2" id="KW-0808">Transferase</keyword>
<reference evidence="2 3" key="1">
    <citation type="submission" date="2018-02" db="EMBL/GenBank/DDBJ databases">
        <title>Novel Leptospira species isolated from soil and water in Japan.</title>
        <authorList>
            <person name="Nakao R."/>
            <person name="Masuzawa T."/>
        </authorList>
    </citation>
    <scope>NUCLEOTIDE SEQUENCE [LARGE SCALE GENOMIC DNA]</scope>
    <source>
        <strain evidence="2 3">YH101</strain>
    </source>
</reference>